<comment type="subcellular location">
    <subcellularLocation>
        <location evidence="13">Cell membrane</location>
        <topology evidence="13">Single-pass membrane protein</topology>
    </subcellularLocation>
    <subcellularLocation>
        <location evidence="12">Endomembrane system</location>
        <topology evidence="12">Single-pass membrane protein</topology>
    </subcellularLocation>
</comment>
<evidence type="ECO:0000256" key="5">
    <source>
        <dbReference type="ARBA" id="ARBA00022692"/>
    </source>
</evidence>
<feature type="coiled-coil region" evidence="15">
    <location>
        <begin position="46"/>
        <end position="125"/>
    </location>
</feature>
<evidence type="ECO:0000256" key="13">
    <source>
        <dbReference type="HAMAP-Rule" id="MF_01398"/>
    </source>
</evidence>
<dbReference type="GO" id="GO:0005886">
    <property type="term" value="C:plasma membrane"/>
    <property type="evidence" value="ECO:0007669"/>
    <property type="project" value="UniProtKB-SubCell"/>
</dbReference>
<dbReference type="HAMAP" id="MF_01398">
    <property type="entry name" value="ATP_synth_b_bprime"/>
    <property type="match status" value="1"/>
</dbReference>
<organism evidence="16 17">
    <name type="scientific">Laceyella tengchongensis</name>
    <dbReference type="NCBI Taxonomy" id="574699"/>
    <lineage>
        <taxon>Bacteria</taxon>
        <taxon>Bacillati</taxon>
        <taxon>Bacillota</taxon>
        <taxon>Bacilli</taxon>
        <taxon>Bacillales</taxon>
        <taxon>Thermoactinomycetaceae</taxon>
        <taxon>Laceyella</taxon>
    </lineage>
</organism>
<dbReference type="RefSeq" id="WP_022737384.1">
    <property type="nucleotide sequence ID" value="NZ_FXTU01000005.1"/>
</dbReference>
<keyword evidence="15" id="KW-0175">Coiled coil</keyword>
<reference evidence="16" key="1">
    <citation type="submission" date="2017-05" db="EMBL/GenBank/DDBJ databases">
        <authorList>
            <person name="Varghese N."/>
            <person name="Submissions S."/>
        </authorList>
    </citation>
    <scope>NUCLEOTIDE SEQUENCE</scope>
    <source>
        <strain evidence="16">DSM 45262</strain>
    </source>
</reference>
<keyword evidence="8 13" id="KW-0406">Ion transport</keyword>
<evidence type="ECO:0000256" key="9">
    <source>
        <dbReference type="ARBA" id="ARBA00023136"/>
    </source>
</evidence>
<keyword evidence="5 13" id="KW-0812">Transmembrane</keyword>
<evidence type="ECO:0000256" key="7">
    <source>
        <dbReference type="ARBA" id="ARBA00022989"/>
    </source>
</evidence>
<evidence type="ECO:0000256" key="11">
    <source>
        <dbReference type="ARBA" id="ARBA00025198"/>
    </source>
</evidence>
<keyword evidence="4 13" id="KW-0138">CF(0)</keyword>
<dbReference type="GO" id="GO:0045259">
    <property type="term" value="C:proton-transporting ATP synthase complex"/>
    <property type="evidence" value="ECO:0007669"/>
    <property type="project" value="UniProtKB-KW"/>
</dbReference>
<dbReference type="Pfam" id="PF00430">
    <property type="entry name" value="ATP-synt_B"/>
    <property type="match status" value="1"/>
</dbReference>
<evidence type="ECO:0000313" key="16">
    <source>
        <dbReference type="EMBL" id="SMP26509.1"/>
    </source>
</evidence>
<evidence type="ECO:0000256" key="14">
    <source>
        <dbReference type="RuleBase" id="RU003848"/>
    </source>
</evidence>
<comment type="function">
    <text evidence="11 13">F(1)F(0) ATP synthase produces ATP from ADP in the presence of a proton or sodium gradient. F-type ATPases consist of two structural domains, F(1) containing the extramembraneous catalytic core and F(0) containing the membrane proton channel, linked together by a central stalk and a peripheral stalk. During catalysis, ATP synthesis in the catalytic domain of F(1) is coupled via a rotary mechanism of the central stalk subunits to proton translocation.</text>
</comment>
<evidence type="ECO:0000256" key="1">
    <source>
        <dbReference type="ARBA" id="ARBA00005513"/>
    </source>
</evidence>
<evidence type="ECO:0000313" key="17">
    <source>
        <dbReference type="Proteomes" id="UP001157946"/>
    </source>
</evidence>
<keyword evidence="6 13" id="KW-0375">Hydrogen ion transport</keyword>
<sequence length="162" mass="18574">MLSIEWGTMVFQLIAFIILMLLVSKYALRPMLNTMRQRQEHIDGQIKAAEKSRKEAEDLIKEQREALEKARLEAKEIIERAKAQKEREAEEIIAKAQERAESMIKEATNEIQREKEKALASLRDEVGALSVQLASKLIEKELDGKAQAELVGRYLEQVGRVQ</sequence>
<dbReference type="NCBIfam" id="TIGR01144">
    <property type="entry name" value="ATP_synt_b"/>
    <property type="match status" value="1"/>
</dbReference>
<evidence type="ECO:0000256" key="3">
    <source>
        <dbReference type="ARBA" id="ARBA00022475"/>
    </source>
</evidence>
<evidence type="ECO:0000256" key="4">
    <source>
        <dbReference type="ARBA" id="ARBA00022547"/>
    </source>
</evidence>
<dbReference type="PANTHER" id="PTHR33445:SF1">
    <property type="entry name" value="ATP SYNTHASE SUBUNIT B"/>
    <property type="match status" value="1"/>
</dbReference>
<keyword evidence="7 13" id="KW-1133">Transmembrane helix</keyword>
<evidence type="ECO:0000256" key="12">
    <source>
        <dbReference type="ARBA" id="ARBA00037847"/>
    </source>
</evidence>
<keyword evidence="2 13" id="KW-0813">Transport</keyword>
<evidence type="ECO:0000256" key="2">
    <source>
        <dbReference type="ARBA" id="ARBA00022448"/>
    </source>
</evidence>
<proteinExistence type="inferred from homology"/>
<comment type="subunit">
    <text evidence="13">F-type ATPases have 2 components, F(1) - the catalytic core - and F(0) - the membrane proton channel. F(1) has five subunits: alpha(3), beta(3), gamma(1), delta(1), epsilon(1). F(0) has three main subunits: a(1), b(2) and c(10-14). The alpha and beta chains form an alternating ring which encloses part of the gamma chain. F(1) is attached to F(0) by a central stalk formed by the gamma and epsilon chains, while a peripheral stalk is formed by the delta and b chains.</text>
</comment>
<dbReference type="SUPFAM" id="SSF81573">
    <property type="entry name" value="F1F0 ATP synthase subunit B, membrane domain"/>
    <property type="match status" value="1"/>
</dbReference>
<dbReference type="GO" id="GO:0046933">
    <property type="term" value="F:proton-transporting ATP synthase activity, rotational mechanism"/>
    <property type="evidence" value="ECO:0007669"/>
    <property type="project" value="UniProtKB-UniRule"/>
</dbReference>
<gene>
    <name evidence="13" type="primary">atpF</name>
    <name evidence="16" type="ORF">SAMN06265361_105156</name>
</gene>
<keyword evidence="9 13" id="KW-0472">Membrane</keyword>
<dbReference type="GO" id="GO:0012505">
    <property type="term" value="C:endomembrane system"/>
    <property type="evidence" value="ECO:0007669"/>
    <property type="project" value="UniProtKB-SubCell"/>
</dbReference>
<dbReference type="InterPro" id="IPR002146">
    <property type="entry name" value="ATP_synth_b/b'su_bac/chlpt"/>
</dbReference>
<dbReference type="GO" id="GO:0046961">
    <property type="term" value="F:proton-transporting ATPase activity, rotational mechanism"/>
    <property type="evidence" value="ECO:0007669"/>
    <property type="project" value="TreeGrafter"/>
</dbReference>
<dbReference type="InterPro" id="IPR050059">
    <property type="entry name" value="ATP_synthase_B_chain"/>
</dbReference>
<evidence type="ECO:0000256" key="10">
    <source>
        <dbReference type="ARBA" id="ARBA00023310"/>
    </source>
</evidence>
<keyword evidence="17" id="KW-1185">Reference proteome</keyword>
<dbReference type="CDD" id="cd06503">
    <property type="entry name" value="ATP-synt_Fo_b"/>
    <property type="match status" value="1"/>
</dbReference>
<dbReference type="Proteomes" id="UP001157946">
    <property type="component" value="Unassembled WGS sequence"/>
</dbReference>
<dbReference type="EMBL" id="FXTU01000005">
    <property type="protein sequence ID" value="SMP26509.1"/>
    <property type="molecule type" value="Genomic_DNA"/>
</dbReference>
<dbReference type="InterPro" id="IPR005864">
    <property type="entry name" value="ATP_synth_F0_bsu_bac"/>
</dbReference>
<feature type="transmembrane region" description="Helical" evidence="13">
    <location>
        <begin position="6"/>
        <end position="28"/>
    </location>
</feature>
<comment type="similarity">
    <text evidence="1 13 14">Belongs to the ATPase B chain family.</text>
</comment>
<evidence type="ECO:0000256" key="8">
    <source>
        <dbReference type="ARBA" id="ARBA00023065"/>
    </source>
</evidence>
<comment type="function">
    <text evidence="13">Component of the F(0) channel, it forms part of the peripheral stalk, linking F(1) to F(0).</text>
</comment>
<accession>A0AA46AGB1</accession>
<dbReference type="InterPro" id="IPR028987">
    <property type="entry name" value="ATP_synth_B-like_membr_sf"/>
</dbReference>
<evidence type="ECO:0000256" key="15">
    <source>
        <dbReference type="SAM" id="Coils"/>
    </source>
</evidence>
<name>A0AA46AGB1_9BACL</name>
<dbReference type="AlphaFoldDB" id="A0AA46AGB1"/>
<protein>
    <recommendedName>
        <fullName evidence="13">ATP synthase subunit b</fullName>
    </recommendedName>
    <alternativeName>
        <fullName evidence="13">ATP synthase F(0) sector subunit b</fullName>
    </alternativeName>
    <alternativeName>
        <fullName evidence="13">ATPase subunit I</fullName>
    </alternativeName>
    <alternativeName>
        <fullName evidence="13">F-type ATPase subunit b</fullName>
        <shortName evidence="13">F-ATPase subunit b</shortName>
    </alternativeName>
</protein>
<comment type="caution">
    <text evidence="16">The sequence shown here is derived from an EMBL/GenBank/DDBJ whole genome shotgun (WGS) entry which is preliminary data.</text>
</comment>
<keyword evidence="10 13" id="KW-0066">ATP synthesis</keyword>
<dbReference type="PANTHER" id="PTHR33445">
    <property type="entry name" value="ATP SYNTHASE SUBUNIT B', CHLOROPLASTIC"/>
    <property type="match status" value="1"/>
</dbReference>
<keyword evidence="3 13" id="KW-1003">Cell membrane</keyword>
<evidence type="ECO:0000256" key="6">
    <source>
        <dbReference type="ARBA" id="ARBA00022781"/>
    </source>
</evidence>